<feature type="region of interest" description="Disordered" evidence="1">
    <location>
        <begin position="74"/>
        <end position="93"/>
    </location>
</feature>
<organism evidence="2 3">
    <name type="scientific">Crenichthys baileyi</name>
    <name type="common">White River springfish</name>
    <dbReference type="NCBI Taxonomy" id="28760"/>
    <lineage>
        <taxon>Eukaryota</taxon>
        <taxon>Metazoa</taxon>
        <taxon>Chordata</taxon>
        <taxon>Craniata</taxon>
        <taxon>Vertebrata</taxon>
        <taxon>Euteleostomi</taxon>
        <taxon>Actinopterygii</taxon>
        <taxon>Neopterygii</taxon>
        <taxon>Teleostei</taxon>
        <taxon>Neoteleostei</taxon>
        <taxon>Acanthomorphata</taxon>
        <taxon>Ovalentaria</taxon>
        <taxon>Atherinomorphae</taxon>
        <taxon>Cyprinodontiformes</taxon>
        <taxon>Goodeidae</taxon>
        <taxon>Crenichthys</taxon>
    </lineage>
</organism>
<sequence>MQMQCLSRVHTPASFLWCKKKSVFNNLFKGISSYNVTFILYNLTEKQLNWRHWCSSAAVIGLVAGYTLDRSPVHHRATQRQTEQTTAHTDEDNVERPISPTVIFLLQYLERTHASTGRNHADFIQ</sequence>
<gene>
    <name evidence="2" type="ORF">CRENBAI_017887</name>
</gene>
<accession>A0AAV9RCG4</accession>
<name>A0AAV9RCG4_9TELE</name>
<dbReference type="AlphaFoldDB" id="A0AAV9RCG4"/>
<dbReference type="EMBL" id="JAHHUM010002059">
    <property type="protein sequence ID" value="KAK5606619.1"/>
    <property type="molecule type" value="Genomic_DNA"/>
</dbReference>
<evidence type="ECO:0000313" key="3">
    <source>
        <dbReference type="Proteomes" id="UP001311232"/>
    </source>
</evidence>
<keyword evidence="3" id="KW-1185">Reference proteome</keyword>
<comment type="caution">
    <text evidence="2">The sequence shown here is derived from an EMBL/GenBank/DDBJ whole genome shotgun (WGS) entry which is preliminary data.</text>
</comment>
<evidence type="ECO:0000313" key="2">
    <source>
        <dbReference type="EMBL" id="KAK5606619.1"/>
    </source>
</evidence>
<proteinExistence type="predicted"/>
<reference evidence="2 3" key="1">
    <citation type="submission" date="2021-06" db="EMBL/GenBank/DDBJ databases">
        <authorList>
            <person name="Palmer J.M."/>
        </authorList>
    </citation>
    <scope>NUCLEOTIDE SEQUENCE [LARGE SCALE GENOMIC DNA]</scope>
    <source>
        <strain evidence="2 3">MEX-2019</strain>
        <tissue evidence="2">Muscle</tissue>
    </source>
</reference>
<dbReference type="Proteomes" id="UP001311232">
    <property type="component" value="Unassembled WGS sequence"/>
</dbReference>
<protein>
    <submittedName>
        <fullName evidence="2">Uncharacterized protein</fullName>
    </submittedName>
</protein>
<evidence type="ECO:0000256" key="1">
    <source>
        <dbReference type="SAM" id="MobiDB-lite"/>
    </source>
</evidence>